<dbReference type="AlphaFoldDB" id="A0A3N6NGK7"/>
<dbReference type="SUPFAM" id="SSF52540">
    <property type="entry name" value="P-loop containing nucleoside triphosphate hydrolases"/>
    <property type="match status" value="1"/>
</dbReference>
<dbReference type="InterPro" id="IPR027417">
    <property type="entry name" value="P-loop_NTPase"/>
</dbReference>
<comment type="caution">
    <text evidence="1">The sequence shown here is derived from an EMBL/GenBank/DDBJ whole genome shotgun (WGS) entry which is preliminary data.</text>
</comment>
<evidence type="ECO:0000313" key="2">
    <source>
        <dbReference type="Proteomes" id="UP000269154"/>
    </source>
</evidence>
<proteinExistence type="predicted"/>
<organism evidence="1 2">
    <name type="scientific">Okeania hirsuta</name>
    <dbReference type="NCBI Taxonomy" id="1458930"/>
    <lineage>
        <taxon>Bacteria</taxon>
        <taxon>Bacillati</taxon>
        <taxon>Cyanobacteriota</taxon>
        <taxon>Cyanophyceae</taxon>
        <taxon>Oscillatoriophycideae</taxon>
        <taxon>Oscillatoriales</taxon>
        <taxon>Microcoleaceae</taxon>
        <taxon>Okeania</taxon>
    </lineage>
</organism>
<dbReference type="EMBL" id="RCBY01000037">
    <property type="protein sequence ID" value="RQH47214.1"/>
    <property type="molecule type" value="Genomic_DNA"/>
</dbReference>
<gene>
    <name evidence="1" type="ORF">D5R40_09220</name>
</gene>
<reference evidence="1 2" key="1">
    <citation type="journal article" date="2018" name="ACS Chem. Biol.">
        <title>Ketoreductase domain dysfunction expands chemodiversity: malyngamide biosynthesis in the cyanobacterium Okeania hirsuta.</title>
        <authorList>
            <person name="Moss N.A."/>
            <person name="Leao T."/>
            <person name="Rankin M."/>
            <person name="McCullough T.M."/>
            <person name="Qu P."/>
            <person name="Korobeynikov A."/>
            <person name="Smith J.L."/>
            <person name="Gerwick L."/>
            <person name="Gerwick W.H."/>
        </authorList>
    </citation>
    <scope>NUCLEOTIDE SEQUENCE [LARGE SCALE GENOMIC DNA]</scope>
    <source>
        <strain evidence="1 2">PAB10Feb10-1</strain>
    </source>
</reference>
<protein>
    <submittedName>
        <fullName evidence="1">Uncharacterized protein</fullName>
    </submittedName>
</protein>
<accession>A0A3N6NGK7</accession>
<sequence>MSEARLEQLVSEGKATILYIHGTARSGSTITEVIFAQLADGAIHQPFVGLYDKLGGLLRQNKLPFDADIYEAGCGLIADKIEEMLQQKSHVTILVKEVSCFFHPQIWSQWIQIPKKFLFIIREPHLQYLSWLSYMADLMFKGNGLLMGNPALVMEKAQVTEVVKLQSLKPAWSGTTISYNFQQWQRLIHDWNLLRSTMTGSSKKLAVLDLIELRKNPEYAIAKTIEQLGFEVDNVKEFGRDLLAQSQEKIFDPRDSNRIQVRKARNSNEIQPLVLGEAIEPHAFPLQSREHIWELIPIYLDLLYAPENMAIPSWQQLEQTVAGSESLKLGDIHPFVAYAIAIFHKHEKPAPEINSLLDSIVNGKTKTALGEEKLNSELFGDSFAVVDAYWQQAN</sequence>
<name>A0A3N6NGK7_9CYAN</name>
<evidence type="ECO:0000313" key="1">
    <source>
        <dbReference type="EMBL" id="RQH47214.1"/>
    </source>
</evidence>
<dbReference type="Gene3D" id="3.40.50.300">
    <property type="entry name" value="P-loop containing nucleotide triphosphate hydrolases"/>
    <property type="match status" value="1"/>
</dbReference>
<dbReference type="Proteomes" id="UP000269154">
    <property type="component" value="Unassembled WGS sequence"/>
</dbReference>
<dbReference type="RefSeq" id="WP_124146053.1">
    <property type="nucleotide sequence ID" value="NZ_CAWOKI010000136.1"/>
</dbReference>
<dbReference type="OrthoDB" id="9782820at2"/>
<keyword evidence="2" id="KW-1185">Reference proteome</keyword>